<name>A0A4D6MI92_VIGUN</name>
<accession>A0A4D6MI92</accession>
<gene>
    <name evidence="1" type="ORF">DEO72_LG7g1731</name>
</gene>
<protein>
    <submittedName>
        <fullName evidence="1">Uncharacterized protein</fullName>
    </submittedName>
</protein>
<proteinExistence type="predicted"/>
<evidence type="ECO:0000313" key="2">
    <source>
        <dbReference type="Proteomes" id="UP000501690"/>
    </source>
</evidence>
<dbReference type="EMBL" id="CP039351">
    <property type="protein sequence ID" value="QCE00441.1"/>
    <property type="molecule type" value="Genomic_DNA"/>
</dbReference>
<evidence type="ECO:0000313" key="1">
    <source>
        <dbReference type="EMBL" id="QCE00441.1"/>
    </source>
</evidence>
<sequence>MPLGNTSLLHMFLDFWEEPPGDDEYLSGGATMFAIVDAVGAPGNRTSVRGPCTVWRLAAWCAPPGGDCKTVGLGGVWCLAVRRFHQAVWTGFAWRRLGLRQAIILQTMSGEVHIQLLSYGDTSEVAHPFVVFGDDRVIRYMGADDDTGDAEDA</sequence>
<dbReference type="Proteomes" id="UP000501690">
    <property type="component" value="Linkage Group LG7"/>
</dbReference>
<organism evidence="1 2">
    <name type="scientific">Vigna unguiculata</name>
    <name type="common">Cowpea</name>
    <dbReference type="NCBI Taxonomy" id="3917"/>
    <lineage>
        <taxon>Eukaryota</taxon>
        <taxon>Viridiplantae</taxon>
        <taxon>Streptophyta</taxon>
        <taxon>Embryophyta</taxon>
        <taxon>Tracheophyta</taxon>
        <taxon>Spermatophyta</taxon>
        <taxon>Magnoliopsida</taxon>
        <taxon>eudicotyledons</taxon>
        <taxon>Gunneridae</taxon>
        <taxon>Pentapetalae</taxon>
        <taxon>rosids</taxon>
        <taxon>fabids</taxon>
        <taxon>Fabales</taxon>
        <taxon>Fabaceae</taxon>
        <taxon>Papilionoideae</taxon>
        <taxon>50 kb inversion clade</taxon>
        <taxon>NPAAA clade</taxon>
        <taxon>indigoferoid/millettioid clade</taxon>
        <taxon>Phaseoleae</taxon>
        <taxon>Vigna</taxon>
    </lineage>
</organism>
<reference evidence="1 2" key="1">
    <citation type="submission" date="2019-04" db="EMBL/GenBank/DDBJ databases">
        <title>An improved genome assembly and genetic linkage map for asparagus bean, Vigna unguiculata ssp. sesquipedialis.</title>
        <authorList>
            <person name="Xia Q."/>
            <person name="Zhang R."/>
            <person name="Dong Y."/>
        </authorList>
    </citation>
    <scope>NUCLEOTIDE SEQUENCE [LARGE SCALE GENOMIC DNA]</scope>
    <source>
        <tissue evidence="1">Leaf</tissue>
    </source>
</reference>
<keyword evidence="2" id="KW-1185">Reference proteome</keyword>
<dbReference type="AlphaFoldDB" id="A0A4D6MI92"/>